<name>A0A330LL89_9GAMM</name>
<evidence type="ECO:0000313" key="3">
    <source>
        <dbReference type="Proteomes" id="UP000250163"/>
    </source>
</evidence>
<dbReference type="EMBL" id="LS483250">
    <property type="protein sequence ID" value="SQD76966.1"/>
    <property type="molecule type" value="Genomic_DNA"/>
</dbReference>
<reference evidence="3" key="1">
    <citation type="submission" date="2018-05" db="EMBL/GenBank/DDBJ databases">
        <authorList>
            <person name="Cea G.-C."/>
            <person name="William W."/>
        </authorList>
    </citation>
    <scope>NUCLEOTIDE SEQUENCE [LARGE SCALE GENOMIC DNA]</scope>
    <source>
        <strain evidence="3">DB21MT 5</strain>
    </source>
</reference>
<protein>
    <submittedName>
        <fullName evidence="2">Uncharacterized protein</fullName>
    </submittedName>
</protein>
<evidence type="ECO:0000313" key="2">
    <source>
        <dbReference type="EMBL" id="SQD76966.1"/>
    </source>
</evidence>
<dbReference type="AlphaFoldDB" id="A0A330LL89"/>
<proteinExistence type="predicted"/>
<feature type="transmembrane region" description="Helical" evidence="1">
    <location>
        <begin position="21"/>
        <end position="46"/>
    </location>
</feature>
<gene>
    <name evidence="2" type="ORF">MORIYA_0488</name>
</gene>
<keyword evidence="1" id="KW-0472">Membrane</keyword>
<dbReference type="KEGG" id="mya:MORIYA_0488"/>
<keyword evidence="1" id="KW-1133">Transmembrane helix</keyword>
<evidence type="ECO:0000256" key="1">
    <source>
        <dbReference type="SAM" id="Phobius"/>
    </source>
</evidence>
<keyword evidence="3" id="KW-1185">Reference proteome</keyword>
<keyword evidence="1" id="KW-0812">Transmembrane</keyword>
<dbReference type="RefSeq" id="WP_232011477.1">
    <property type="nucleotide sequence ID" value="NZ_LS483250.1"/>
</dbReference>
<dbReference type="Proteomes" id="UP000250163">
    <property type="component" value="Chromosome MORIYA"/>
</dbReference>
<sequence>MVICAGSVGAFGIGAGTLVHVFAAAFGLSAMAFTVVKVIGCIYLLYHNSLRWITHIKRCHLSSSIGGKLKHNQRLTTYLTKFTGALFLFFGIKLALSKQS</sequence>
<feature type="transmembrane region" description="Helical" evidence="1">
    <location>
        <begin position="78"/>
        <end position="96"/>
    </location>
</feature>
<organism evidence="2 3">
    <name type="scientific">Moritella yayanosii</name>
    <dbReference type="NCBI Taxonomy" id="69539"/>
    <lineage>
        <taxon>Bacteria</taxon>
        <taxon>Pseudomonadati</taxon>
        <taxon>Pseudomonadota</taxon>
        <taxon>Gammaproteobacteria</taxon>
        <taxon>Alteromonadales</taxon>
        <taxon>Moritellaceae</taxon>
        <taxon>Moritella</taxon>
    </lineage>
</organism>
<accession>A0A330LL89</accession>